<sequence length="156" mass="17878">MISFTLAPTAIPSRWCSNSTTREDEYRYVHFRETQLVEERRHWQQDFPHHPNSTSNSASMTEHSSMNNVIMQYRESQTATSGSDQRRNSTSGIENDETDSGLAQLGDLYLSESQRRRSYTRYTVPSPYTPAVRPQHHLPAADGYTSPTPTSDDRSF</sequence>
<evidence type="ECO:0000313" key="3">
    <source>
        <dbReference type="Proteomes" id="UP000078561"/>
    </source>
</evidence>
<name>A0A163K0J8_ABSGL</name>
<dbReference type="EMBL" id="LT554414">
    <property type="protein sequence ID" value="SAM04625.1"/>
    <property type="molecule type" value="Genomic_DNA"/>
</dbReference>
<gene>
    <name evidence="2" type="primary">ABSGL_10491.1 scaffold 12026</name>
</gene>
<feature type="compositionally biased region" description="Polar residues" evidence="1">
    <location>
        <begin position="51"/>
        <end position="93"/>
    </location>
</feature>
<proteinExistence type="predicted"/>
<reference evidence="2" key="1">
    <citation type="submission" date="2016-04" db="EMBL/GenBank/DDBJ databases">
        <authorList>
            <person name="Evans L.H."/>
            <person name="Alamgir A."/>
            <person name="Owens N."/>
            <person name="Weber N.D."/>
            <person name="Virtaneva K."/>
            <person name="Barbian K."/>
            <person name="Babar A."/>
            <person name="Rosenke K."/>
        </authorList>
    </citation>
    <scope>NUCLEOTIDE SEQUENCE [LARGE SCALE GENOMIC DNA]</scope>
    <source>
        <strain evidence="2">CBS 101.48</strain>
    </source>
</reference>
<organism evidence="2">
    <name type="scientific">Absidia glauca</name>
    <name type="common">Pin mould</name>
    <dbReference type="NCBI Taxonomy" id="4829"/>
    <lineage>
        <taxon>Eukaryota</taxon>
        <taxon>Fungi</taxon>
        <taxon>Fungi incertae sedis</taxon>
        <taxon>Mucoromycota</taxon>
        <taxon>Mucoromycotina</taxon>
        <taxon>Mucoromycetes</taxon>
        <taxon>Mucorales</taxon>
        <taxon>Cunninghamellaceae</taxon>
        <taxon>Absidia</taxon>
    </lineage>
</organism>
<keyword evidence="3" id="KW-1185">Reference proteome</keyword>
<protein>
    <submittedName>
        <fullName evidence="2">Uncharacterized protein</fullName>
    </submittedName>
</protein>
<dbReference type="Proteomes" id="UP000078561">
    <property type="component" value="Unassembled WGS sequence"/>
</dbReference>
<evidence type="ECO:0000313" key="2">
    <source>
        <dbReference type="EMBL" id="SAM04625.1"/>
    </source>
</evidence>
<evidence type="ECO:0000256" key="1">
    <source>
        <dbReference type="SAM" id="MobiDB-lite"/>
    </source>
</evidence>
<dbReference type="InParanoid" id="A0A163K0J8"/>
<feature type="region of interest" description="Disordered" evidence="1">
    <location>
        <begin position="46"/>
        <end position="156"/>
    </location>
</feature>
<dbReference type="AlphaFoldDB" id="A0A163K0J8"/>
<accession>A0A163K0J8</accession>